<accession>A0ABW3I1B3</accession>
<keyword evidence="1" id="KW-0812">Transmembrane</keyword>
<protein>
    <submittedName>
        <fullName evidence="2">Uncharacterized protein</fullName>
    </submittedName>
</protein>
<keyword evidence="3" id="KW-1185">Reference proteome</keyword>
<sequence length="69" mass="8010">MRKKTSNIVVVLVILYLSIIVGLNIKGSFDLKSKGVFAISELIEVSKIRYTKRAKFKYWNGEQYAFVFF</sequence>
<keyword evidence="1" id="KW-1133">Transmembrane helix</keyword>
<comment type="caution">
    <text evidence="2">The sequence shown here is derived from an EMBL/GenBank/DDBJ whole genome shotgun (WGS) entry which is preliminary data.</text>
</comment>
<name>A0ABW3I1B3_9FLAO</name>
<evidence type="ECO:0000256" key="1">
    <source>
        <dbReference type="SAM" id="Phobius"/>
    </source>
</evidence>
<reference evidence="3" key="1">
    <citation type="journal article" date="2019" name="Int. J. Syst. Evol. Microbiol.">
        <title>The Global Catalogue of Microorganisms (GCM) 10K type strain sequencing project: providing services to taxonomists for standard genome sequencing and annotation.</title>
        <authorList>
            <consortium name="The Broad Institute Genomics Platform"/>
            <consortium name="The Broad Institute Genome Sequencing Center for Infectious Disease"/>
            <person name="Wu L."/>
            <person name="Ma J."/>
        </authorList>
    </citation>
    <scope>NUCLEOTIDE SEQUENCE [LARGE SCALE GENOMIC DNA]</scope>
    <source>
        <strain evidence="3">CCUG 62114</strain>
    </source>
</reference>
<dbReference type="RefSeq" id="WP_377714562.1">
    <property type="nucleotide sequence ID" value="NZ_JBHTJM010000006.1"/>
</dbReference>
<evidence type="ECO:0000313" key="3">
    <source>
        <dbReference type="Proteomes" id="UP001596997"/>
    </source>
</evidence>
<organism evidence="2 3">
    <name type="scientific">Pseudofulvibacter geojedonensis</name>
    <dbReference type="NCBI Taxonomy" id="1123758"/>
    <lineage>
        <taxon>Bacteria</taxon>
        <taxon>Pseudomonadati</taxon>
        <taxon>Bacteroidota</taxon>
        <taxon>Flavobacteriia</taxon>
        <taxon>Flavobacteriales</taxon>
        <taxon>Flavobacteriaceae</taxon>
        <taxon>Pseudofulvibacter</taxon>
    </lineage>
</organism>
<gene>
    <name evidence="2" type="ORF">ACFQ1O_06490</name>
</gene>
<dbReference type="Proteomes" id="UP001596997">
    <property type="component" value="Unassembled WGS sequence"/>
</dbReference>
<feature type="transmembrane region" description="Helical" evidence="1">
    <location>
        <begin position="6"/>
        <end position="25"/>
    </location>
</feature>
<keyword evidence="1" id="KW-0472">Membrane</keyword>
<evidence type="ECO:0000313" key="2">
    <source>
        <dbReference type="EMBL" id="MFD0963646.1"/>
    </source>
</evidence>
<proteinExistence type="predicted"/>
<dbReference type="EMBL" id="JBHTJM010000006">
    <property type="protein sequence ID" value="MFD0963646.1"/>
    <property type="molecule type" value="Genomic_DNA"/>
</dbReference>